<organism evidence="11 12">
    <name type="scientific">Heterocephalus glaber</name>
    <name type="common">Naked mole rat</name>
    <dbReference type="NCBI Taxonomy" id="10181"/>
    <lineage>
        <taxon>Eukaryota</taxon>
        <taxon>Metazoa</taxon>
        <taxon>Chordata</taxon>
        <taxon>Craniata</taxon>
        <taxon>Vertebrata</taxon>
        <taxon>Euteleostomi</taxon>
        <taxon>Mammalia</taxon>
        <taxon>Eutheria</taxon>
        <taxon>Euarchontoglires</taxon>
        <taxon>Glires</taxon>
        <taxon>Rodentia</taxon>
        <taxon>Hystricomorpha</taxon>
        <taxon>Bathyergidae</taxon>
        <taxon>Heterocephalus</taxon>
    </lineage>
</organism>
<evidence type="ECO:0000256" key="2">
    <source>
        <dbReference type="ARBA" id="ARBA00022692"/>
    </source>
</evidence>
<feature type="compositionally biased region" description="Basic and acidic residues" evidence="9">
    <location>
        <begin position="550"/>
        <end position="559"/>
    </location>
</feature>
<feature type="compositionally biased region" description="Basic and acidic residues" evidence="9">
    <location>
        <begin position="908"/>
        <end position="927"/>
    </location>
</feature>
<feature type="region of interest" description="Disordered" evidence="9">
    <location>
        <begin position="1048"/>
        <end position="1171"/>
    </location>
</feature>
<feature type="compositionally biased region" description="Basic residues" evidence="9">
    <location>
        <begin position="1063"/>
        <end position="1085"/>
    </location>
</feature>
<dbReference type="GO" id="GO:0030154">
    <property type="term" value="P:cell differentiation"/>
    <property type="evidence" value="ECO:0007669"/>
    <property type="project" value="UniProtKB-KW"/>
</dbReference>
<dbReference type="GO" id="GO:0016020">
    <property type="term" value="C:membrane"/>
    <property type="evidence" value="ECO:0007669"/>
    <property type="project" value="UniProtKB-SubCell"/>
</dbReference>
<name>A0AAX6R892_HETGA</name>
<keyword evidence="4" id="KW-0744">Spermatogenesis</keyword>
<accession>A0AAX6R892</accession>
<evidence type="ECO:0000256" key="1">
    <source>
        <dbReference type="ARBA" id="ARBA00004167"/>
    </source>
</evidence>
<feature type="compositionally biased region" description="Polar residues" evidence="9">
    <location>
        <begin position="748"/>
        <end position="782"/>
    </location>
</feature>
<feature type="region of interest" description="Disordered" evidence="9">
    <location>
        <begin position="109"/>
        <end position="237"/>
    </location>
</feature>
<comment type="similarity">
    <text evidence="7">Belongs to the SPATA31 family.</text>
</comment>
<dbReference type="GO" id="GO:0007283">
    <property type="term" value="P:spermatogenesis"/>
    <property type="evidence" value="ECO:0007669"/>
    <property type="project" value="UniProtKB-KW"/>
</dbReference>
<feature type="domain" description="SPATA31" evidence="10">
    <location>
        <begin position="240"/>
        <end position="593"/>
    </location>
</feature>
<feature type="compositionally biased region" description="Low complexity" evidence="9">
    <location>
        <begin position="331"/>
        <end position="350"/>
    </location>
</feature>
<feature type="region of interest" description="Disordered" evidence="9">
    <location>
        <begin position="978"/>
        <end position="1014"/>
    </location>
</feature>
<feature type="region of interest" description="Disordered" evidence="9">
    <location>
        <begin position="442"/>
        <end position="495"/>
    </location>
</feature>
<proteinExistence type="inferred from homology"/>
<feature type="region of interest" description="Disordered" evidence="9">
    <location>
        <begin position="875"/>
        <end position="940"/>
    </location>
</feature>
<evidence type="ECO:0000256" key="4">
    <source>
        <dbReference type="ARBA" id="ARBA00022871"/>
    </source>
</evidence>
<feature type="region of interest" description="Disordered" evidence="9">
    <location>
        <begin position="741"/>
        <end position="789"/>
    </location>
</feature>
<feature type="region of interest" description="Disordered" evidence="9">
    <location>
        <begin position="320"/>
        <end position="407"/>
    </location>
</feature>
<dbReference type="AlphaFoldDB" id="A0AAX6R892"/>
<feature type="compositionally biased region" description="Basic and acidic residues" evidence="9">
    <location>
        <begin position="978"/>
        <end position="988"/>
    </location>
</feature>
<dbReference type="PANTHER" id="PTHR21859:SF55">
    <property type="entry name" value="SPERMATOGENESIS-ASSOCIATED PROTEIN 31A1-RELATED"/>
    <property type="match status" value="1"/>
</dbReference>
<sequence>MMENLLITLKSLSATWLSPSPTTFVTDMILAFAGGVGLFLLLLPWLQGEPTLQPSRKNRNIKKHPVLMRWKSRSRNRRRKRTAALLDYQIHRKLAKKLIPLLKRLPRLLPGQGGSQQPAHQHHPADAGTRVPVTAPQPDGEEADPAAPSLVEVAPSPLTPHLLPPAPSPSPGPSATSSDFVCSPTPLTASQTPEPPLPLGRLAPRPLALSLSPPCPPDPATTSQPWWDTREKPEQQFGPQQLSYPKILGACFQQKWAQLFWGLPSLHSESIVAAAWVSQNPPIPYLPTFLFNRPSPVCPVHMQAQMFPLLPLAQAPSCLEPRCPPQPQPPALGQAQTQTHPQSSSPVLLAPSPPLSRGCEASCSTSHNPHSLIPAEIQHPGRPSSKKHLEDGRTVPSAVGSPQEGYCPSTSNFCQGKGAAATLRESFSISSEDWEKLEQHIRKRHVQHQQDLPGRIQESPELPQPQCDLAHSPQVKDKPRLSQSSVSTGECSKDVQKMRAQLRKVSGTNLGHILGKAPKDLSRPLGSSPGKVLGATSEESERNLMWPTDSDTRNDSFGSRDKTRLEAELKPHLDVKMGQIREGLFPLRVRRSWLAVNSVFSKPHTHKETKNPASSRSRETCVSTVQKFFPNPHTLQDLEMQDARRRVRHRWGLPLKLLKVVNIFKSTKAAPSPFPQCAHPSSSGGVSWANLTVEDDATFLGKPPQGCPGEEATVRQSVRALDSPLVSSLLGKETERALTAIPLGDGQGSSEAPLTRQDSAGPSQQLTSSLMGRTCESRTTQRVGRGSPEMPLLPGICAAQEAGEPGLWADTRSNFQHGVEVKSLSHSQVCVADVHLPDSPTDSLCSSPSLASVVSQCHQHNMPLGDMLTSQLSGDLMADTGSNPGQQKPWILKHQHSPKSQSKTSVPADKHEVGRSSSSGKHEDRLGDLGTSEPTQDGGIEDTLESKHLQLPQKKPVPSEDYFQKSMKKFLQQVLPKKEIKGQEDNQKNGKPAPARTQSQRPAKNRPRVDHNTDEAQWLKITLGQMPEAKMMLQHELCALKFNQHKEEGGHTPVSQVSCSSEHRRKPGHAATRKCHSCPTRQRHLRGQESLKTGQLNSEQQGQRDAHPSFPIKAVSPVSPSQYGPTVSRAPGQQYYCPRHGLRRGVLTGQQRNFSPVFSRKTHVQEKKLSM</sequence>
<protein>
    <submittedName>
        <fullName evidence="12">Spermatogenesis-associated protein 31A6-like isoform X1</fullName>
    </submittedName>
</protein>
<keyword evidence="2" id="KW-0812">Transmembrane</keyword>
<evidence type="ECO:0000259" key="10">
    <source>
        <dbReference type="Pfam" id="PF14650"/>
    </source>
</evidence>
<evidence type="ECO:0000313" key="12">
    <source>
        <dbReference type="RefSeq" id="XP_021092792.1"/>
    </source>
</evidence>
<dbReference type="Pfam" id="PF14650">
    <property type="entry name" value="FAM75"/>
    <property type="match status" value="1"/>
</dbReference>
<reference evidence="12" key="1">
    <citation type="submission" date="2025-08" db="UniProtKB">
        <authorList>
            <consortium name="RefSeq"/>
        </authorList>
    </citation>
    <scope>IDENTIFICATION</scope>
</reference>
<comment type="function">
    <text evidence="8">May play a role in spermatogenesis.</text>
</comment>
<feature type="compositionally biased region" description="Polar residues" evidence="9">
    <location>
        <begin position="1090"/>
        <end position="1101"/>
    </location>
</feature>
<feature type="region of interest" description="Disordered" evidence="9">
    <location>
        <begin position="511"/>
        <end position="559"/>
    </location>
</feature>
<comment type="subcellular location">
    <subcellularLocation>
        <location evidence="1">Membrane</location>
        <topology evidence="1">Single-pass membrane protein</topology>
    </subcellularLocation>
</comment>
<dbReference type="InterPro" id="IPR039509">
    <property type="entry name" value="SPATA31"/>
</dbReference>
<keyword evidence="3" id="KW-0221">Differentiation</keyword>
<evidence type="ECO:0000313" key="11">
    <source>
        <dbReference type="Proteomes" id="UP000694906"/>
    </source>
</evidence>
<gene>
    <name evidence="12" type="primary">LOC110344144</name>
</gene>
<evidence type="ECO:0000256" key="7">
    <source>
        <dbReference type="ARBA" id="ARBA00035009"/>
    </source>
</evidence>
<dbReference type="PANTHER" id="PTHR21859">
    <property type="entry name" value="ACROSOME-SPECIFIC PROTEIN"/>
    <property type="match status" value="1"/>
</dbReference>
<evidence type="ECO:0000256" key="5">
    <source>
        <dbReference type="ARBA" id="ARBA00022989"/>
    </source>
</evidence>
<keyword evidence="5" id="KW-1133">Transmembrane helix</keyword>
<dbReference type="Proteomes" id="UP000694906">
    <property type="component" value="Unplaced"/>
</dbReference>
<keyword evidence="6" id="KW-0472">Membrane</keyword>
<evidence type="ECO:0000256" key="3">
    <source>
        <dbReference type="ARBA" id="ARBA00022782"/>
    </source>
</evidence>
<feature type="compositionally biased region" description="Pro residues" evidence="9">
    <location>
        <begin position="162"/>
        <end position="172"/>
    </location>
</feature>
<keyword evidence="11" id="KW-1185">Reference proteome</keyword>
<feature type="compositionally biased region" description="Low complexity" evidence="9">
    <location>
        <begin position="199"/>
        <end position="212"/>
    </location>
</feature>
<feature type="compositionally biased region" description="Polar residues" evidence="9">
    <location>
        <begin position="481"/>
        <end position="490"/>
    </location>
</feature>
<evidence type="ECO:0000256" key="6">
    <source>
        <dbReference type="ARBA" id="ARBA00023136"/>
    </source>
</evidence>
<dbReference type="RefSeq" id="XP_021092792.1">
    <property type="nucleotide sequence ID" value="XM_021237133.1"/>
</dbReference>
<dbReference type="GeneID" id="110344144"/>
<evidence type="ECO:0000256" key="9">
    <source>
        <dbReference type="SAM" id="MobiDB-lite"/>
    </source>
</evidence>
<evidence type="ECO:0000256" key="8">
    <source>
        <dbReference type="ARBA" id="ARBA00037695"/>
    </source>
</evidence>